<dbReference type="AlphaFoldDB" id="A0A2R5EME9"/>
<evidence type="ECO:0000256" key="4">
    <source>
        <dbReference type="RuleBase" id="RU003719"/>
    </source>
</evidence>
<dbReference type="PANTHER" id="PTHR42789">
    <property type="entry name" value="D-ISOMER SPECIFIC 2-HYDROXYACID DEHYDROGENASE FAMILY PROTEIN (AFU_ORTHOLOGUE AFUA_6G10090)"/>
    <property type="match status" value="1"/>
</dbReference>
<dbReference type="EMBL" id="BDQX01000115">
    <property type="protein sequence ID" value="GBG07856.1"/>
    <property type="molecule type" value="Genomic_DNA"/>
</dbReference>
<evidence type="ECO:0000256" key="1">
    <source>
        <dbReference type="ARBA" id="ARBA00005854"/>
    </source>
</evidence>
<dbReference type="PROSITE" id="PS00670">
    <property type="entry name" value="D_2_HYDROXYACID_DH_2"/>
    <property type="match status" value="1"/>
</dbReference>
<proteinExistence type="inferred from homology"/>
<dbReference type="InterPro" id="IPR050857">
    <property type="entry name" value="D-2-hydroxyacid_DH"/>
</dbReference>
<dbReference type="FunFam" id="3.40.50.720:FF:000203">
    <property type="entry name" value="D-3-phosphoglycerate dehydrogenase (SerA)"/>
    <property type="match status" value="1"/>
</dbReference>
<comment type="caution">
    <text evidence="7">The sequence shown here is derived from an EMBL/GenBank/DDBJ whole genome shotgun (WGS) entry which is preliminary data.</text>
</comment>
<dbReference type="InterPro" id="IPR036291">
    <property type="entry name" value="NAD(P)-bd_dom_sf"/>
</dbReference>
<feature type="domain" description="D-isomer specific 2-hydroxyacid dehydrogenase NAD-binding" evidence="6">
    <location>
        <begin position="115"/>
        <end position="288"/>
    </location>
</feature>
<dbReference type="InterPro" id="IPR006140">
    <property type="entry name" value="D-isomer_DH_NAD-bd"/>
</dbReference>
<dbReference type="Gene3D" id="3.40.50.720">
    <property type="entry name" value="NAD(P)-binding Rossmann-like Domain"/>
    <property type="match status" value="2"/>
</dbReference>
<evidence type="ECO:0000256" key="3">
    <source>
        <dbReference type="ARBA" id="ARBA00023027"/>
    </source>
</evidence>
<feature type="domain" description="D-isomer specific 2-hydroxyacid dehydrogenase catalytic" evidence="5">
    <location>
        <begin position="26"/>
        <end position="310"/>
    </location>
</feature>
<gene>
    <name evidence="7" type="ORF">PAT3040_02419</name>
</gene>
<protein>
    <submittedName>
        <fullName evidence="7">2-hydroxyacid dehydrogenase</fullName>
    </submittedName>
</protein>
<evidence type="ECO:0000313" key="7">
    <source>
        <dbReference type="EMBL" id="GBG07856.1"/>
    </source>
</evidence>
<reference evidence="7 8" key="1">
    <citation type="submission" date="2017-08" db="EMBL/GenBank/DDBJ databases">
        <title>Substantial Increase in Enzyme Production by Combined Drug-Resistance Mutations in Paenibacillus agaridevorans.</title>
        <authorList>
            <person name="Tanaka Y."/>
            <person name="Funane K."/>
            <person name="Hosaka T."/>
            <person name="Shiwa Y."/>
            <person name="Fujita N."/>
            <person name="Miyazaki T."/>
            <person name="Yoshikawa H."/>
            <person name="Murakami K."/>
            <person name="Kasahara K."/>
            <person name="Inaoka T."/>
            <person name="Hiraga Y."/>
            <person name="Ochi K."/>
        </authorList>
    </citation>
    <scope>NUCLEOTIDE SEQUENCE [LARGE SCALE GENOMIC DNA]</scope>
    <source>
        <strain evidence="7 8">T-3040</strain>
    </source>
</reference>
<dbReference type="InterPro" id="IPR006139">
    <property type="entry name" value="D-isomer_2_OHA_DH_cat_dom"/>
</dbReference>
<dbReference type="CDD" id="cd12172">
    <property type="entry name" value="PGDH_like_2"/>
    <property type="match status" value="1"/>
</dbReference>
<dbReference type="RefSeq" id="WP_108992855.1">
    <property type="nucleotide sequence ID" value="NZ_BDQX01000115.1"/>
</dbReference>
<dbReference type="GO" id="GO:0016616">
    <property type="term" value="F:oxidoreductase activity, acting on the CH-OH group of donors, NAD or NADP as acceptor"/>
    <property type="evidence" value="ECO:0007669"/>
    <property type="project" value="InterPro"/>
</dbReference>
<dbReference type="SUPFAM" id="SSF52283">
    <property type="entry name" value="Formate/glycerate dehydrogenase catalytic domain-like"/>
    <property type="match status" value="1"/>
</dbReference>
<dbReference type="Proteomes" id="UP000245202">
    <property type="component" value="Unassembled WGS sequence"/>
</dbReference>
<dbReference type="SUPFAM" id="SSF51735">
    <property type="entry name" value="NAD(P)-binding Rossmann-fold domains"/>
    <property type="match status" value="1"/>
</dbReference>
<evidence type="ECO:0000259" key="6">
    <source>
        <dbReference type="Pfam" id="PF02826"/>
    </source>
</evidence>
<organism evidence="7 8">
    <name type="scientific">Paenibacillus agaridevorans</name>
    <dbReference type="NCBI Taxonomy" id="171404"/>
    <lineage>
        <taxon>Bacteria</taxon>
        <taxon>Bacillati</taxon>
        <taxon>Bacillota</taxon>
        <taxon>Bacilli</taxon>
        <taxon>Bacillales</taxon>
        <taxon>Paenibacillaceae</taxon>
        <taxon>Paenibacillus</taxon>
    </lineage>
</organism>
<name>A0A2R5EME9_9BACL</name>
<accession>A0A2R5EME9</accession>
<keyword evidence="3" id="KW-0520">NAD</keyword>
<evidence type="ECO:0000259" key="5">
    <source>
        <dbReference type="Pfam" id="PF00389"/>
    </source>
</evidence>
<keyword evidence="2 4" id="KW-0560">Oxidoreductase</keyword>
<comment type="similarity">
    <text evidence="1 4">Belongs to the D-isomer specific 2-hydroxyacid dehydrogenase family.</text>
</comment>
<keyword evidence="8" id="KW-1185">Reference proteome</keyword>
<dbReference type="PROSITE" id="PS00671">
    <property type="entry name" value="D_2_HYDROXYACID_DH_3"/>
    <property type="match status" value="1"/>
</dbReference>
<dbReference type="Pfam" id="PF00389">
    <property type="entry name" value="2-Hacid_dh"/>
    <property type="match status" value="1"/>
</dbReference>
<sequence>MSKRKKVLVTPRSFGKNSMMPIEMLRAHGFEIIANPYGRILSKAEMQQLIADVDGVIVGVDPLDRDVLASASKLKAISKYGVGTDNIDLEYARQTGIPVTVTTGANTEAVADYTFALMLATARKVAYIDRQCRSNHWKTVTATDMYGKTLGLIGLGAIGQAVARRAAGFGMTIIAYDVYRNEEFAQERGLRYCDTIRSLLEEADFISLHMPLNEKTARVINREAFGWMKPNAVIVNTARGGLIDEDALIEALGSGRIWGAGIDVFEQEPPNNPQLRQLDNLIISSHCAASTLNAVDNMGMMASQHIIDLLEVSGS</sequence>
<dbReference type="Pfam" id="PF02826">
    <property type="entry name" value="2-Hacid_dh_C"/>
    <property type="match status" value="1"/>
</dbReference>
<dbReference type="PANTHER" id="PTHR42789:SF1">
    <property type="entry name" value="D-ISOMER SPECIFIC 2-HYDROXYACID DEHYDROGENASE FAMILY PROTEIN (AFU_ORTHOLOGUE AFUA_6G10090)"/>
    <property type="match status" value="1"/>
</dbReference>
<evidence type="ECO:0000256" key="2">
    <source>
        <dbReference type="ARBA" id="ARBA00023002"/>
    </source>
</evidence>
<dbReference type="GO" id="GO:0051287">
    <property type="term" value="F:NAD binding"/>
    <property type="evidence" value="ECO:0007669"/>
    <property type="project" value="InterPro"/>
</dbReference>
<dbReference type="InterPro" id="IPR029753">
    <property type="entry name" value="D-isomer_DH_CS"/>
</dbReference>
<evidence type="ECO:0000313" key="8">
    <source>
        <dbReference type="Proteomes" id="UP000245202"/>
    </source>
</evidence>